<dbReference type="GO" id="GO:0005948">
    <property type="term" value="C:acetolactate synthase complex"/>
    <property type="evidence" value="ECO:0007669"/>
    <property type="project" value="TreeGrafter"/>
</dbReference>
<dbReference type="InterPro" id="IPR029035">
    <property type="entry name" value="DHS-like_NAD/FAD-binding_dom"/>
</dbReference>
<dbReference type="GO" id="GO:0009099">
    <property type="term" value="P:L-valine biosynthetic process"/>
    <property type="evidence" value="ECO:0007669"/>
    <property type="project" value="TreeGrafter"/>
</dbReference>
<dbReference type="InterPro" id="IPR000399">
    <property type="entry name" value="TPP-bd_CS"/>
</dbReference>
<evidence type="ECO:0000256" key="3">
    <source>
        <dbReference type="RuleBase" id="RU362132"/>
    </source>
</evidence>
<dbReference type="RefSeq" id="WP_133771175.1">
    <property type="nucleotide sequence ID" value="NZ_SNZR01000013.1"/>
</dbReference>
<comment type="similarity">
    <text evidence="1 3">Belongs to the TPP enzyme family.</text>
</comment>
<evidence type="ECO:0000259" key="4">
    <source>
        <dbReference type="Pfam" id="PF00205"/>
    </source>
</evidence>
<accession>A0A4R7C0Q1</accession>
<feature type="domain" description="Thiamine pyrophosphate enzyme TPP-binding" evidence="5">
    <location>
        <begin position="385"/>
        <end position="531"/>
    </location>
</feature>
<gene>
    <name evidence="7" type="ORF">EV668_2906</name>
</gene>
<dbReference type="InterPro" id="IPR045229">
    <property type="entry name" value="TPP_enz"/>
</dbReference>
<evidence type="ECO:0000259" key="6">
    <source>
        <dbReference type="Pfam" id="PF02776"/>
    </source>
</evidence>
<dbReference type="NCBIfam" id="NF006052">
    <property type="entry name" value="PRK08199.1"/>
    <property type="match status" value="1"/>
</dbReference>
<dbReference type="PANTHER" id="PTHR18968">
    <property type="entry name" value="THIAMINE PYROPHOSPHATE ENZYMES"/>
    <property type="match status" value="1"/>
</dbReference>
<evidence type="ECO:0000313" key="7">
    <source>
        <dbReference type="EMBL" id="TDR90067.1"/>
    </source>
</evidence>
<dbReference type="Pfam" id="PF02775">
    <property type="entry name" value="TPP_enzyme_C"/>
    <property type="match status" value="1"/>
</dbReference>
<dbReference type="InterPro" id="IPR012001">
    <property type="entry name" value="Thiamin_PyroP_enz_TPP-bd_dom"/>
</dbReference>
<proteinExistence type="inferred from homology"/>
<keyword evidence="2 3" id="KW-0786">Thiamine pyrophosphate</keyword>
<dbReference type="SUPFAM" id="SSF52518">
    <property type="entry name" value="Thiamin diphosphate-binding fold (THDP-binding)"/>
    <property type="match status" value="2"/>
</dbReference>
<dbReference type="Pfam" id="PF02776">
    <property type="entry name" value="TPP_enzyme_N"/>
    <property type="match status" value="1"/>
</dbReference>
<dbReference type="AlphaFoldDB" id="A0A4R7C0Q1"/>
<protein>
    <submittedName>
        <fullName evidence="7">Acetolactate synthase-1/2/3 large subunit</fullName>
    </submittedName>
</protein>
<dbReference type="Proteomes" id="UP000295122">
    <property type="component" value="Unassembled WGS sequence"/>
</dbReference>
<organism evidence="7 8">
    <name type="scientific">Enterovirga rhinocerotis</name>
    <dbReference type="NCBI Taxonomy" id="1339210"/>
    <lineage>
        <taxon>Bacteria</taxon>
        <taxon>Pseudomonadati</taxon>
        <taxon>Pseudomonadota</taxon>
        <taxon>Alphaproteobacteria</taxon>
        <taxon>Hyphomicrobiales</taxon>
        <taxon>Methylobacteriaceae</taxon>
        <taxon>Enterovirga</taxon>
    </lineage>
</organism>
<name>A0A4R7C0Q1_9HYPH</name>
<feature type="domain" description="Thiamine pyrophosphate enzyme N-terminal TPP-binding" evidence="6">
    <location>
        <begin position="3"/>
        <end position="117"/>
    </location>
</feature>
<keyword evidence="8" id="KW-1185">Reference proteome</keyword>
<evidence type="ECO:0000259" key="5">
    <source>
        <dbReference type="Pfam" id="PF02775"/>
    </source>
</evidence>
<dbReference type="PROSITE" id="PS00187">
    <property type="entry name" value="TPP_ENZYMES"/>
    <property type="match status" value="1"/>
</dbReference>
<dbReference type="GO" id="GO:0000287">
    <property type="term" value="F:magnesium ion binding"/>
    <property type="evidence" value="ECO:0007669"/>
    <property type="project" value="InterPro"/>
</dbReference>
<dbReference type="CDD" id="cd07035">
    <property type="entry name" value="TPP_PYR_POX_like"/>
    <property type="match status" value="1"/>
</dbReference>
<dbReference type="GO" id="GO:0050660">
    <property type="term" value="F:flavin adenine dinucleotide binding"/>
    <property type="evidence" value="ECO:0007669"/>
    <property type="project" value="TreeGrafter"/>
</dbReference>
<dbReference type="Pfam" id="PF00205">
    <property type="entry name" value="TPP_enzyme_M"/>
    <property type="match status" value="1"/>
</dbReference>
<dbReference type="GO" id="GO:0003984">
    <property type="term" value="F:acetolactate synthase activity"/>
    <property type="evidence" value="ECO:0007669"/>
    <property type="project" value="TreeGrafter"/>
</dbReference>
<dbReference type="GO" id="GO:0030976">
    <property type="term" value="F:thiamine pyrophosphate binding"/>
    <property type="evidence" value="ECO:0007669"/>
    <property type="project" value="InterPro"/>
</dbReference>
<dbReference type="FunFam" id="3.40.50.970:FF:000007">
    <property type="entry name" value="Acetolactate synthase"/>
    <property type="match status" value="1"/>
</dbReference>
<dbReference type="InterPro" id="IPR029061">
    <property type="entry name" value="THDP-binding"/>
</dbReference>
<dbReference type="Gene3D" id="3.40.50.1220">
    <property type="entry name" value="TPP-binding domain"/>
    <property type="match status" value="1"/>
</dbReference>
<evidence type="ECO:0000256" key="1">
    <source>
        <dbReference type="ARBA" id="ARBA00007812"/>
    </source>
</evidence>
<dbReference type="Gene3D" id="3.40.50.970">
    <property type="match status" value="2"/>
</dbReference>
<dbReference type="PANTHER" id="PTHR18968:SF120">
    <property type="entry name" value="ACETOLACTATE SYNTHASE LARGE SUBUNIT"/>
    <property type="match status" value="1"/>
</dbReference>
<dbReference type="EMBL" id="SNZR01000013">
    <property type="protein sequence ID" value="TDR90067.1"/>
    <property type="molecule type" value="Genomic_DNA"/>
</dbReference>
<dbReference type="InterPro" id="IPR011766">
    <property type="entry name" value="TPP_enzyme_TPP-bd"/>
</dbReference>
<dbReference type="GO" id="GO:0009097">
    <property type="term" value="P:isoleucine biosynthetic process"/>
    <property type="evidence" value="ECO:0007669"/>
    <property type="project" value="TreeGrafter"/>
</dbReference>
<dbReference type="InterPro" id="IPR012000">
    <property type="entry name" value="Thiamin_PyroP_enz_cen_dom"/>
</dbReference>
<dbReference type="SUPFAM" id="SSF52467">
    <property type="entry name" value="DHS-like NAD/FAD-binding domain"/>
    <property type="match status" value="1"/>
</dbReference>
<dbReference type="OrthoDB" id="4494979at2"/>
<evidence type="ECO:0000256" key="2">
    <source>
        <dbReference type="ARBA" id="ARBA00023052"/>
    </source>
</evidence>
<evidence type="ECO:0000313" key="8">
    <source>
        <dbReference type="Proteomes" id="UP000295122"/>
    </source>
</evidence>
<dbReference type="CDD" id="cd00568">
    <property type="entry name" value="TPP_enzymes"/>
    <property type="match status" value="1"/>
</dbReference>
<feature type="domain" description="Thiamine pyrophosphate enzyme central" evidence="4">
    <location>
        <begin position="189"/>
        <end position="326"/>
    </location>
</feature>
<reference evidence="7 8" key="1">
    <citation type="submission" date="2019-03" db="EMBL/GenBank/DDBJ databases">
        <title>Genomic Encyclopedia of Type Strains, Phase IV (KMG-IV): sequencing the most valuable type-strain genomes for metagenomic binning, comparative biology and taxonomic classification.</title>
        <authorList>
            <person name="Goeker M."/>
        </authorList>
    </citation>
    <scope>NUCLEOTIDE SEQUENCE [LARGE SCALE GENOMIC DNA]</scope>
    <source>
        <strain evidence="7 8">DSM 25903</strain>
    </source>
</reference>
<comment type="caution">
    <text evidence="7">The sequence shown here is derived from an EMBL/GenBank/DDBJ whole genome shotgun (WGS) entry which is preliminary data.</text>
</comment>
<sequence length="544" mass="57895">MRSVASVIVEMLQEAGVDRVFSVSGESYLGLLDELERRNSISVVTCRHEGGAGMMAAADAKLTGRLGVCMVSRGPGAANAAIGMHAAHQDTVPFLLLVGQVSKAHLRRDAFQEVDYAKFFSGTAKWTAELSEPSRVADVMSRAIHAACSGTPGPVVVSLPEDVLGELVEGPVPRPHRLVAGGPDDAALAEVAVHLARAERPLLIAGGELADAEGRAALLAAAEAWQVPVMCSFRRHDLFPNRHPLFAGELGFFNTPDQLKRLAESDLILAVGTRLGDLTTHGYTFPVSPQPPQTLVHVLRDPDLLGVNYVPDLALACSARSFLRDLAGKAPGVVPDRGTWPEDLKTVLEPVTTWVPKTAPDGVVFGNVIAELGRHIAPDAIVAMDAGISAGMMYRYYPWTPPQILLTPIAGTMGWGMPAAVAAAMRHPDRQVICMIGDGGMLMGGMELANAAEHGLPITIILANNASYGAIRLNLDRAHPGRRVATDLHNPDFQMLARSFGCRSFGIEREEDVAPVLAEAFATKGLTFVEVKTSLSVALQPRPA</sequence>